<proteinExistence type="predicted"/>
<keyword evidence="1 3" id="KW-0418">Kinase</keyword>
<dbReference type="Proteomes" id="UP000008701">
    <property type="component" value="Chromosome"/>
</dbReference>
<organism evidence="3 4">
    <name type="scientific">Chlorobium phaeobacteroides (strain DSM 266 / SMG 266 / 2430)</name>
    <dbReference type="NCBI Taxonomy" id="290317"/>
    <lineage>
        <taxon>Bacteria</taxon>
        <taxon>Pseudomonadati</taxon>
        <taxon>Chlorobiota</taxon>
        <taxon>Chlorobiia</taxon>
        <taxon>Chlorobiales</taxon>
        <taxon>Chlorobiaceae</taxon>
        <taxon>Chlorobium/Pelodictyon group</taxon>
        <taxon>Chlorobium</taxon>
    </lineage>
</organism>
<dbReference type="Pfam" id="PF13581">
    <property type="entry name" value="HATPase_c_2"/>
    <property type="match status" value="1"/>
</dbReference>
<dbReference type="GO" id="GO:0004674">
    <property type="term" value="F:protein serine/threonine kinase activity"/>
    <property type="evidence" value="ECO:0007669"/>
    <property type="project" value="UniProtKB-KW"/>
</dbReference>
<reference evidence="3 4" key="1">
    <citation type="submission" date="2006-12" db="EMBL/GenBank/DDBJ databases">
        <title>Complete sequence of Chlorobium phaeobacteroides DSM 266.</title>
        <authorList>
            <consortium name="US DOE Joint Genome Institute"/>
            <person name="Copeland A."/>
            <person name="Lucas S."/>
            <person name="Lapidus A."/>
            <person name="Barry K."/>
            <person name="Detter J.C."/>
            <person name="Glavina del Rio T."/>
            <person name="Hammon N."/>
            <person name="Israni S."/>
            <person name="Pitluck S."/>
            <person name="Goltsman E."/>
            <person name="Schmutz J."/>
            <person name="Larimer F."/>
            <person name="Land M."/>
            <person name="Hauser L."/>
            <person name="Mikhailova N."/>
            <person name="Li T."/>
            <person name="Overmann J."/>
            <person name="Bryant D.A."/>
            <person name="Richardson P."/>
        </authorList>
    </citation>
    <scope>NUCLEOTIDE SEQUENCE [LARGE SCALE GENOMIC DNA]</scope>
    <source>
        <strain evidence="3 4">DSM 266</strain>
    </source>
</reference>
<dbReference type="Gene3D" id="3.30.565.10">
    <property type="entry name" value="Histidine kinase-like ATPase, C-terminal domain"/>
    <property type="match status" value="1"/>
</dbReference>
<dbReference type="AlphaFoldDB" id="A1BHG5"/>
<gene>
    <name evidence="3" type="ordered locus">Cpha266_1826</name>
</gene>
<dbReference type="InterPro" id="IPR036890">
    <property type="entry name" value="HATPase_C_sf"/>
</dbReference>
<protein>
    <submittedName>
        <fullName evidence="3">Putative anti-sigma regulatory factor, serine/threonine protein kinase</fullName>
    </submittedName>
</protein>
<evidence type="ECO:0000256" key="1">
    <source>
        <dbReference type="ARBA" id="ARBA00022527"/>
    </source>
</evidence>
<dbReference type="PANTHER" id="PTHR35526:SF3">
    <property type="entry name" value="ANTI-SIGMA-F FACTOR RSBW"/>
    <property type="match status" value="1"/>
</dbReference>
<dbReference type="PANTHER" id="PTHR35526">
    <property type="entry name" value="ANTI-SIGMA-F FACTOR RSBW-RELATED"/>
    <property type="match status" value="1"/>
</dbReference>
<dbReference type="STRING" id="290317.Cpha266_1826"/>
<dbReference type="SUPFAM" id="SSF55874">
    <property type="entry name" value="ATPase domain of HSP90 chaperone/DNA topoisomerase II/histidine kinase"/>
    <property type="match status" value="1"/>
</dbReference>
<dbReference type="RefSeq" id="WP_011745649.1">
    <property type="nucleotide sequence ID" value="NC_008639.1"/>
</dbReference>
<dbReference type="InterPro" id="IPR050267">
    <property type="entry name" value="Anti-sigma-factor_SerPK"/>
</dbReference>
<keyword evidence="1 3" id="KW-0723">Serine/threonine-protein kinase</keyword>
<accession>A1BHG5</accession>
<keyword evidence="4" id="KW-1185">Reference proteome</keyword>
<evidence type="ECO:0000313" key="3">
    <source>
        <dbReference type="EMBL" id="ABL65842.1"/>
    </source>
</evidence>
<dbReference type="CDD" id="cd16936">
    <property type="entry name" value="HATPase_RsbW-like"/>
    <property type="match status" value="1"/>
</dbReference>
<evidence type="ECO:0000313" key="4">
    <source>
        <dbReference type="Proteomes" id="UP000008701"/>
    </source>
</evidence>
<name>A1BHG5_CHLPD</name>
<dbReference type="KEGG" id="cph:Cpha266_1826"/>
<keyword evidence="1 3" id="KW-0808">Transferase</keyword>
<dbReference type="OrthoDB" id="9792240at2"/>
<dbReference type="HOGENOM" id="CLU_090336_24_1_10"/>
<feature type="domain" description="Histidine kinase/HSP90-like ATPase" evidence="2">
    <location>
        <begin position="9"/>
        <end position="137"/>
    </location>
</feature>
<dbReference type="InterPro" id="IPR003594">
    <property type="entry name" value="HATPase_dom"/>
</dbReference>
<dbReference type="eggNOG" id="COG2172">
    <property type="taxonomic scope" value="Bacteria"/>
</dbReference>
<sequence>MTTMITMTLPAEIRYVRLASHTAAKVAEIFSASFTAADNADGFCHAFELSVSEAFTNAVRYAGASDQENMVTINFYGDRNRLTVSVSDSNPPFDPEFPSPDISSYPERGFGLLLIRRLMDTVTYTREEGRNLISMTKQPDNQRYGNP</sequence>
<evidence type="ECO:0000259" key="2">
    <source>
        <dbReference type="Pfam" id="PF13581"/>
    </source>
</evidence>
<dbReference type="EMBL" id="CP000492">
    <property type="protein sequence ID" value="ABL65842.1"/>
    <property type="molecule type" value="Genomic_DNA"/>
</dbReference>